<evidence type="ECO:0000313" key="3">
    <source>
        <dbReference type="EMBL" id="GAA2042735.1"/>
    </source>
</evidence>
<feature type="signal peptide" evidence="1">
    <location>
        <begin position="1"/>
        <end position="45"/>
    </location>
</feature>
<dbReference type="InterPro" id="IPR011050">
    <property type="entry name" value="Pectin_lyase_fold/virulence"/>
</dbReference>
<dbReference type="InterPro" id="IPR000772">
    <property type="entry name" value="Ricin_B_lectin"/>
</dbReference>
<dbReference type="EMBL" id="BAAAQN010000034">
    <property type="protein sequence ID" value="GAA2042735.1"/>
    <property type="molecule type" value="Genomic_DNA"/>
</dbReference>
<organism evidence="3 4">
    <name type="scientific">Catenulispora yoronensis</name>
    <dbReference type="NCBI Taxonomy" id="450799"/>
    <lineage>
        <taxon>Bacteria</taxon>
        <taxon>Bacillati</taxon>
        <taxon>Actinomycetota</taxon>
        <taxon>Actinomycetes</taxon>
        <taxon>Catenulisporales</taxon>
        <taxon>Catenulisporaceae</taxon>
        <taxon>Catenulispora</taxon>
    </lineage>
</organism>
<proteinExistence type="predicted"/>
<dbReference type="SUPFAM" id="SSF50370">
    <property type="entry name" value="Ricin B-like lectins"/>
    <property type="match status" value="1"/>
</dbReference>
<keyword evidence="4" id="KW-1185">Reference proteome</keyword>
<evidence type="ECO:0000256" key="1">
    <source>
        <dbReference type="SAM" id="SignalP"/>
    </source>
</evidence>
<dbReference type="CDD" id="cd23451">
    <property type="entry name" value="beta-trefoil_Ricin_laminarinase"/>
    <property type="match status" value="1"/>
</dbReference>
<dbReference type="SMART" id="SM00458">
    <property type="entry name" value="RICIN"/>
    <property type="match status" value="1"/>
</dbReference>
<dbReference type="SUPFAM" id="SSF51126">
    <property type="entry name" value="Pectin lyase-like"/>
    <property type="match status" value="1"/>
</dbReference>
<evidence type="ECO:0000259" key="2">
    <source>
        <dbReference type="SMART" id="SM00458"/>
    </source>
</evidence>
<comment type="caution">
    <text evidence="3">The sequence shown here is derived from an EMBL/GenBank/DDBJ whole genome shotgun (WGS) entry which is preliminary data.</text>
</comment>
<gene>
    <name evidence="3" type="ORF">GCM10009839_52030</name>
</gene>
<evidence type="ECO:0000313" key="4">
    <source>
        <dbReference type="Proteomes" id="UP001500751"/>
    </source>
</evidence>
<keyword evidence="1" id="KW-0732">Signal</keyword>
<dbReference type="CDD" id="cd23669">
    <property type="entry name" value="GH55_SacteLam55A-like"/>
    <property type="match status" value="1"/>
</dbReference>
<dbReference type="InterPro" id="IPR059186">
    <property type="entry name" value="SACTE_4363"/>
</dbReference>
<feature type="chain" id="PRO_5046535416" evidence="1">
    <location>
        <begin position="46"/>
        <end position="771"/>
    </location>
</feature>
<protein>
    <submittedName>
        <fullName evidence="3">RICIN domain-containing protein</fullName>
    </submittedName>
</protein>
<reference evidence="4" key="1">
    <citation type="journal article" date="2019" name="Int. J. Syst. Evol. Microbiol.">
        <title>The Global Catalogue of Microorganisms (GCM) 10K type strain sequencing project: providing services to taxonomists for standard genome sequencing and annotation.</title>
        <authorList>
            <consortium name="The Broad Institute Genomics Platform"/>
            <consortium name="The Broad Institute Genome Sequencing Center for Infectious Disease"/>
            <person name="Wu L."/>
            <person name="Ma J."/>
        </authorList>
    </citation>
    <scope>NUCLEOTIDE SEQUENCE [LARGE SCALE GENOMIC DNA]</scope>
    <source>
        <strain evidence="4">JCM 16014</strain>
    </source>
</reference>
<name>A0ABP5GBN8_9ACTN</name>
<dbReference type="Proteomes" id="UP001500751">
    <property type="component" value="Unassembled WGS sequence"/>
</dbReference>
<dbReference type="InterPro" id="IPR035992">
    <property type="entry name" value="Ricin_B-like_lectins"/>
</dbReference>
<feature type="domain" description="Ricin B lectin" evidence="2">
    <location>
        <begin position="64"/>
        <end position="190"/>
    </location>
</feature>
<sequence>MRFKDTPRRRARHRVGALVGALIGALALAATSLAAVAITAAGAQAAATAVAKAALPAATTPKAAASGVITGYQGLCLDDYAASNANGTKADLYTCNGTPAQQWTVAANGTLQINGKCLDITGAATGNGALIELWDCNGGGNQVWQAQPNGELLNPVSGRCLDDPGFNATPGTQLDLWDCNAGANQIWTLPTGTGTGGSLGPNVIVISPSQSVSAIASELNAIGTQQNPNQFGTQRYEILFQPGTYGSAANPLDFQIGYYESVQGLGQNPGQVVINGTIDSWNQCTNGDQTQCYATNNFYRSISNLTINVTGLTGCFAGEEVWAASQAAPMRRVAINGNTTLMDYCDGTPAWASGGFIADSELNGTVQNGSQQQYLVRNTTIGSWTNGVWNQVFSGDPGAPAQSFSTTPVSAGGPQPYTTLATSPITEEEPYLYTDSSGNYNVFVPSVRTNSSGPSWANGNTPGTSLPLSAFYVVNSASTITQINAALAAGNNLLFTPGVYSYNQTINVTKADTKILGLGYATIVPTAGQTTITVADVNGVNISALILDAGPVTSPTLLTIGTAGSTVSHAADPVTVDDVFLRVGGATAGSVNDAFIDNSNNSILDDVWSWRADHGSGAGSWTSDVAATGLTVNGNNVTAYGLAVEHYQQYETVWNGQGGTVIFFQNENPYDVPNQASWKAGSTQNGYPGFYVANNVTSFQGYGMGVYSNFTAGPAIQSSEAFQAPVTPGVVFHDLLTVWLNNNGGIQSVINGTGAAVSSANPGPVNLVTYS</sequence>
<accession>A0ABP5GBN8</accession>
<dbReference type="RefSeq" id="WP_344668270.1">
    <property type="nucleotide sequence ID" value="NZ_BAAAQN010000034.1"/>
</dbReference>
<dbReference type="PROSITE" id="PS50231">
    <property type="entry name" value="RICIN_B_LECTIN"/>
    <property type="match status" value="1"/>
</dbReference>
<dbReference type="Gene3D" id="2.80.10.50">
    <property type="match status" value="2"/>
</dbReference>
<dbReference type="Pfam" id="PF00652">
    <property type="entry name" value="Ricin_B_lectin"/>
    <property type="match status" value="1"/>
</dbReference>